<feature type="compositionally biased region" description="Basic and acidic residues" evidence="1">
    <location>
        <begin position="430"/>
        <end position="450"/>
    </location>
</feature>
<protein>
    <submittedName>
        <fullName evidence="2">Uncharacterized protein</fullName>
    </submittedName>
</protein>
<dbReference type="EMBL" id="HG992981">
    <property type="protein sequence ID" value="CAE7179961.1"/>
    <property type="molecule type" value="Genomic_DNA"/>
</dbReference>
<feature type="compositionally biased region" description="Basic and acidic residues" evidence="1">
    <location>
        <begin position="467"/>
        <end position="493"/>
    </location>
</feature>
<organism evidence="2 3">
    <name type="scientific">Pyrenophora teres f. teres</name>
    <dbReference type="NCBI Taxonomy" id="97479"/>
    <lineage>
        <taxon>Eukaryota</taxon>
        <taxon>Fungi</taxon>
        <taxon>Dikarya</taxon>
        <taxon>Ascomycota</taxon>
        <taxon>Pezizomycotina</taxon>
        <taxon>Dothideomycetes</taxon>
        <taxon>Pleosporomycetidae</taxon>
        <taxon>Pleosporales</taxon>
        <taxon>Pleosporineae</taxon>
        <taxon>Pleosporaceae</taxon>
        <taxon>Pyrenophora</taxon>
    </lineage>
</organism>
<dbReference type="AlphaFoldDB" id="A0A6S6W5C4"/>
<feature type="compositionally biased region" description="Basic and acidic residues" evidence="1">
    <location>
        <begin position="358"/>
        <end position="369"/>
    </location>
</feature>
<feature type="compositionally biased region" description="Basic and acidic residues" evidence="1">
    <location>
        <begin position="311"/>
        <end position="330"/>
    </location>
</feature>
<sequence>MASYFDLPPQKASAAASIDQLPQDERKQLGRMSSLMSPAVAQILEGLGDEHSDSSSSEGGLSDDEDEDATCIEHTKKHDPTENLRKNKQKHVAAQAPRPSSLSPCRSNSKSSNRASGKSKPSAARAEKDSPAKAKLKQPTMARFHSLRSILFQQRIEDKIKTATEEDCQKEQNAADRWRSQHEERQMHRPQTPEKDAQQKNGIGSRLKMTMRRMTTRDSGGMEKIREDGAPVEFNDRASTASSDNEQEQDQVSRHRQESDNKSIDHADVEDLVRWVSQRDSHSDGEARKGGVVEVKEDSGHESIGDADVDDLVRHVSRNREVIDDKEAKVHSGYSDASTESDSELQHVSSGEEEDADDLVRWISHREGPKAGPVRRNLEKHDLDSDVGEHYDSDVPELGRWFRRHDGTSGESAPASLVDGNIEEITEEEERGRPRSRESVERVKEKRHMTDDDVDELVRWVTRKGSNQHDKPTESETRVKTLQREEEEEKKQELGMTVDQGSLSNVDVEHLVNYARRTSRETAMSSPPAPAGVETGDLRALRNDKEQKTSPRDFQPHLSNKREQLAEKKEGQLGRSLDHGSLSHSDVQDLIAHVQKSRV</sequence>
<evidence type="ECO:0000313" key="3">
    <source>
        <dbReference type="Proteomes" id="UP000472372"/>
    </source>
</evidence>
<feature type="region of interest" description="Disordered" evidence="1">
    <location>
        <begin position="462"/>
        <end position="599"/>
    </location>
</feature>
<gene>
    <name evidence="2" type="ORF">PTTW11_06686</name>
</gene>
<evidence type="ECO:0000313" key="2">
    <source>
        <dbReference type="EMBL" id="CAE7179961.1"/>
    </source>
</evidence>
<feature type="region of interest" description="Disordered" evidence="1">
    <location>
        <begin position="163"/>
        <end position="450"/>
    </location>
</feature>
<feature type="compositionally biased region" description="Basic and acidic residues" evidence="1">
    <location>
        <begin position="71"/>
        <end position="85"/>
    </location>
</feature>
<feature type="region of interest" description="Disordered" evidence="1">
    <location>
        <begin position="1"/>
        <end position="142"/>
    </location>
</feature>
<feature type="compositionally biased region" description="Basic and acidic residues" evidence="1">
    <location>
        <begin position="251"/>
        <end position="304"/>
    </location>
</feature>
<name>A0A6S6W5C4_9PLEO</name>
<feature type="compositionally biased region" description="Polar residues" evidence="1">
    <location>
        <begin position="98"/>
        <end position="116"/>
    </location>
</feature>
<feature type="compositionally biased region" description="Basic and acidic residues" evidence="1">
    <location>
        <begin position="376"/>
        <end position="393"/>
    </location>
</feature>
<feature type="compositionally biased region" description="Basic and acidic residues" evidence="1">
    <location>
        <begin position="220"/>
        <end position="229"/>
    </location>
</feature>
<feature type="compositionally biased region" description="Basic and acidic residues" evidence="1">
    <location>
        <begin position="163"/>
        <end position="198"/>
    </location>
</feature>
<feature type="compositionally biased region" description="Basic and acidic residues" evidence="1">
    <location>
        <begin position="536"/>
        <end position="578"/>
    </location>
</feature>
<reference evidence="2" key="1">
    <citation type="submission" date="2021-02" db="EMBL/GenBank/DDBJ databases">
        <authorList>
            <person name="Syme A R."/>
            <person name="Syme A R."/>
            <person name="Moolhuijzen P."/>
        </authorList>
    </citation>
    <scope>NUCLEOTIDE SEQUENCE</scope>
    <source>
        <strain evidence="2">W1-1</strain>
    </source>
</reference>
<evidence type="ECO:0000256" key="1">
    <source>
        <dbReference type="SAM" id="MobiDB-lite"/>
    </source>
</evidence>
<feature type="compositionally biased region" description="Acidic residues" evidence="1">
    <location>
        <begin position="61"/>
        <end position="70"/>
    </location>
</feature>
<accession>A0A6S6W5C4</accession>
<proteinExistence type="predicted"/>
<dbReference type="Proteomes" id="UP000472372">
    <property type="component" value="Chromosome 5"/>
</dbReference>